<feature type="compositionally biased region" description="Polar residues" evidence="4">
    <location>
        <begin position="1"/>
        <end position="23"/>
    </location>
</feature>
<accession>A0A5M3W4F0</accession>
<dbReference type="EMBL" id="BLAD01000055">
    <property type="protein sequence ID" value="GES02041.1"/>
    <property type="molecule type" value="Genomic_DNA"/>
</dbReference>
<evidence type="ECO:0000256" key="4">
    <source>
        <dbReference type="SAM" id="MobiDB-lite"/>
    </source>
</evidence>
<dbReference type="EC" id="2.1.1.-" evidence="3"/>
<evidence type="ECO:0000259" key="5">
    <source>
        <dbReference type="Pfam" id="PF01555"/>
    </source>
</evidence>
<feature type="region of interest" description="Disordered" evidence="4">
    <location>
        <begin position="1"/>
        <end position="26"/>
    </location>
</feature>
<dbReference type="PRINTS" id="PR00508">
    <property type="entry name" value="S21N4MTFRASE"/>
</dbReference>
<dbReference type="AlphaFoldDB" id="A0A5M3W4F0"/>
<gene>
    <name evidence="6" type="ORF">Acor_41060</name>
</gene>
<keyword evidence="1" id="KW-0489">Methyltransferase</keyword>
<protein>
    <recommendedName>
        <fullName evidence="3">Methyltransferase</fullName>
        <ecNumber evidence="3">2.1.1.-</ecNumber>
    </recommendedName>
</protein>
<dbReference type="Pfam" id="PF01555">
    <property type="entry name" value="N6_N4_Mtase"/>
    <property type="match status" value="1"/>
</dbReference>
<feature type="domain" description="DNA methylase N-4/N-6" evidence="5">
    <location>
        <begin position="10"/>
        <end position="90"/>
    </location>
</feature>
<organism evidence="6 7">
    <name type="scientific">Acrocarpospora corrugata</name>
    <dbReference type="NCBI Taxonomy" id="35763"/>
    <lineage>
        <taxon>Bacteria</taxon>
        <taxon>Bacillati</taxon>
        <taxon>Actinomycetota</taxon>
        <taxon>Actinomycetes</taxon>
        <taxon>Streptosporangiales</taxon>
        <taxon>Streptosporangiaceae</taxon>
        <taxon>Acrocarpospora</taxon>
    </lineage>
</organism>
<evidence type="ECO:0000256" key="1">
    <source>
        <dbReference type="ARBA" id="ARBA00022603"/>
    </source>
</evidence>
<dbReference type="InterPro" id="IPR002941">
    <property type="entry name" value="DNA_methylase_N4/N6"/>
</dbReference>
<keyword evidence="7" id="KW-1185">Reference proteome</keyword>
<proteinExistence type="inferred from homology"/>
<dbReference type="RefSeq" id="WP_155338298.1">
    <property type="nucleotide sequence ID" value="NZ_BAAABN010000034.1"/>
</dbReference>
<dbReference type="InterPro" id="IPR029063">
    <property type="entry name" value="SAM-dependent_MTases_sf"/>
</dbReference>
<dbReference type="OrthoDB" id="1637728at2"/>
<evidence type="ECO:0000313" key="7">
    <source>
        <dbReference type="Proteomes" id="UP000334990"/>
    </source>
</evidence>
<keyword evidence="2" id="KW-0808">Transferase</keyword>
<dbReference type="GO" id="GO:0003677">
    <property type="term" value="F:DNA binding"/>
    <property type="evidence" value="ECO:0007669"/>
    <property type="project" value="InterPro"/>
</dbReference>
<comment type="similarity">
    <text evidence="3">Belongs to the N(4)/N(6)-methyltransferase family.</text>
</comment>
<reference evidence="6 7" key="1">
    <citation type="submission" date="2019-10" db="EMBL/GenBank/DDBJ databases">
        <title>Whole genome shotgun sequence of Acrocarpospora corrugata NBRC 13972.</title>
        <authorList>
            <person name="Ichikawa N."/>
            <person name="Kimura A."/>
            <person name="Kitahashi Y."/>
            <person name="Komaki H."/>
            <person name="Oguchi A."/>
        </authorList>
    </citation>
    <scope>NUCLEOTIDE SEQUENCE [LARGE SCALE GENOMIC DNA]</scope>
    <source>
        <strain evidence="6 7">NBRC 13972</strain>
    </source>
</reference>
<dbReference type="GO" id="GO:0008170">
    <property type="term" value="F:N-methyltransferase activity"/>
    <property type="evidence" value="ECO:0007669"/>
    <property type="project" value="InterPro"/>
</dbReference>
<dbReference type="InterPro" id="IPR001091">
    <property type="entry name" value="RM_Methyltransferase"/>
</dbReference>
<name>A0A5M3W4F0_9ACTN</name>
<dbReference type="GO" id="GO:0032259">
    <property type="term" value="P:methylation"/>
    <property type="evidence" value="ECO:0007669"/>
    <property type="project" value="UniProtKB-KW"/>
</dbReference>
<comment type="caution">
    <text evidence="6">The sequence shown here is derived from an EMBL/GenBank/DDBJ whole genome shotgun (WGS) entry which is preliminary data.</text>
</comment>
<evidence type="ECO:0000313" key="6">
    <source>
        <dbReference type="EMBL" id="GES02041.1"/>
    </source>
</evidence>
<evidence type="ECO:0000256" key="2">
    <source>
        <dbReference type="ARBA" id="ARBA00022679"/>
    </source>
</evidence>
<dbReference type="Gene3D" id="3.40.50.150">
    <property type="entry name" value="Vaccinia Virus protein VP39"/>
    <property type="match status" value="2"/>
</dbReference>
<dbReference type="SUPFAM" id="SSF53335">
    <property type="entry name" value="S-adenosyl-L-methionine-dependent methyltransferases"/>
    <property type="match status" value="1"/>
</dbReference>
<dbReference type="Proteomes" id="UP000334990">
    <property type="component" value="Unassembled WGS sequence"/>
</dbReference>
<evidence type="ECO:0000256" key="3">
    <source>
        <dbReference type="RuleBase" id="RU362026"/>
    </source>
</evidence>
<sequence>MNATAESTAESTMSVWATGQQQSRHQRKGRYLADSMKHPAKMLPAIAATVIDTYSASGDLVVDPMCGIGTTLVEAAHLGRRGIGVEFEQRWGELALANLAHARRQGAPGSGRVVIGDARAVTALLPEVAGQAALVLTSPPYGAATHGHVRSSRDSGQPGVHKWNHRYSRDRANLAHQSLPDLLEGFGRILSGCVQLLRPGGVAAITVRPYRDRGELIDLPGQVQQVARQAGLSLADRVVCLLCGLGENRLLNRASFFQLHEARKGQARGLPIHATAHEDLLIFRKPPAEAGDLPDGAR</sequence>